<reference evidence="1" key="1">
    <citation type="submission" date="2020-03" db="EMBL/GenBank/DDBJ databases">
        <title>The deep terrestrial virosphere.</title>
        <authorList>
            <person name="Holmfeldt K."/>
            <person name="Nilsson E."/>
            <person name="Simone D."/>
            <person name="Lopez-Fernandez M."/>
            <person name="Wu X."/>
            <person name="de Brujin I."/>
            <person name="Lundin D."/>
            <person name="Andersson A."/>
            <person name="Bertilsson S."/>
            <person name="Dopson M."/>
        </authorList>
    </citation>
    <scope>NUCLEOTIDE SEQUENCE</scope>
    <source>
        <strain evidence="1">MM171A00145</strain>
    </source>
</reference>
<dbReference type="EMBL" id="MT143705">
    <property type="protein sequence ID" value="QJB01142.1"/>
    <property type="molecule type" value="Genomic_DNA"/>
</dbReference>
<gene>
    <name evidence="1" type="ORF">MM171A00145_0079</name>
</gene>
<organism evidence="1">
    <name type="scientific">viral metagenome</name>
    <dbReference type="NCBI Taxonomy" id="1070528"/>
    <lineage>
        <taxon>unclassified sequences</taxon>
        <taxon>metagenomes</taxon>
        <taxon>organismal metagenomes</taxon>
    </lineage>
</organism>
<name>A0A6M3M8C3_9ZZZZ</name>
<dbReference type="AlphaFoldDB" id="A0A6M3M8C3"/>
<evidence type="ECO:0000313" key="1">
    <source>
        <dbReference type="EMBL" id="QJB01142.1"/>
    </source>
</evidence>
<sequence length="529" mass="59897">MPPAADHHTPVVMDLPTDAELRKMEQALDAEEALRSVAEDRALSLASFCKGAWHVLEPSRRLLWNWHHDEICSVLEQITAGTLPERQVVICVGPRSLKTMIVSVFWPAWEWLGKPHEKTVFLSVNEKMAKGSSGKTRDLVVSGWYRELLARYLASRGHDPATAWTISPSQRAKIHFSNTVRGERFCLSIGATIIGQGADKAVVDDPVDAQDVIFGDPTRIAERMAESIEWYDGVLSTRLDDPKTSYRLVIMQRLHPDDLAGTLMKRPGVHSLVFPTEFDPDIADPHDHRTVRGELLHEERMDAEAIANARASLKRHYESQHGQRPRAFEGKLFRPIWFTQRYSTPPWRMQFDEVGMTIDASFRKSATAADSAVEVWGRRLIDKYVLDVWADRCEYIELERRVLGMVKRWPRINIVLVEGRANGDALISRLRSVGVPSVILYDPHASKTERAQIASVPAYEAGEIWLPEDGLVDWDVQGFVDQHVDWTGSSKQKCDIIDAESQLMIRWAEQANSGAAERVRRQAETMANL</sequence>
<protein>
    <submittedName>
        <fullName evidence="1">Putative terminase</fullName>
    </submittedName>
</protein>
<proteinExistence type="predicted"/>
<accession>A0A6M3M8C3</accession>